<sequence>MQTVWTKQAEDSFNTTIDYLLKVWTVKEAENFIELVENIILKIEVNPKLFKVSIFDKESREAIITKHTSMFYRLLNNNTIEIEYFWNNYRNPKNLKSSVKNN</sequence>
<keyword evidence="2" id="KW-1185">Reference proteome</keyword>
<dbReference type="RefSeq" id="WP_188461827.1">
    <property type="nucleotide sequence ID" value="NZ_BMFQ01000001.1"/>
</dbReference>
<reference evidence="1" key="2">
    <citation type="submission" date="2020-09" db="EMBL/GenBank/DDBJ databases">
        <authorList>
            <person name="Sun Q."/>
            <person name="Zhou Y."/>
        </authorList>
    </citation>
    <scope>NUCLEOTIDE SEQUENCE</scope>
    <source>
        <strain evidence="1">CGMCC 1.12751</strain>
    </source>
</reference>
<dbReference type="Proteomes" id="UP000625976">
    <property type="component" value="Unassembled WGS sequence"/>
</dbReference>
<evidence type="ECO:0000313" key="2">
    <source>
        <dbReference type="Proteomes" id="UP000625976"/>
    </source>
</evidence>
<dbReference type="EMBL" id="BMFQ01000001">
    <property type="protein sequence ID" value="GGG37600.1"/>
    <property type="molecule type" value="Genomic_DNA"/>
</dbReference>
<evidence type="ECO:0000313" key="1">
    <source>
        <dbReference type="EMBL" id="GGG37600.1"/>
    </source>
</evidence>
<reference evidence="1" key="1">
    <citation type="journal article" date="2014" name="Int. J. Syst. Evol. Microbiol.">
        <title>Complete genome sequence of Corynebacterium casei LMG S-19264T (=DSM 44701T), isolated from a smear-ripened cheese.</title>
        <authorList>
            <consortium name="US DOE Joint Genome Institute (JGI-PGF)"/>
            <person name="Walter F."/>
            <person name="Albersmeier A."/>
            <person name="Kalinowski J."/>
            <person name="Ruckert C."/>
        </authorList>
    </citation>
    <scope>NUCLEOTIDE SEQUENCE</scope>
    <source>
        <strain evidence="1">CGMCC 1.12751</strain>
    </source>
</reference>
<dbReference type="AlphaFoldDB" id="A0A917GCB8"/>
<name>A0A917GCB8_9FLAO</name>
<evidence type="ECO:0008006" key="3">
    <source>
        <dbReference type="Google" id="ProtNLM"/>
    </source>
</evidence>
<protein>
    <recommendedName>
        <fullName evidence="3">Type II toxin-antitoxin system RelE/ParE family toxin</fullName>
    </recommendedName>
</protein>
<dbReference type="Gene3D" id="3.30.2310.20">
    <property type="entry name" value="RelE-like"/>
    <property type="match status" value="1"/>
</dbReference>
<comment type="caution">
    <text evidence="1">The sequence shown here is derived from an EMBL/GenBank/DDBJ whole genome shotgun (WGS) entry which is preliminary data.</text>
</comment>
<dbReference type="InterPro" id="IPR035093">
    <property type="entry name" value="RelE/ParE_toxin_dom_sf"/>
</dbReference>
<organism evidence="1 2">
    <name type="scientific">Bizionia arctica</name>
    <dbReference type="NCBI Taxonomy" id="1495645"/>
    <lineage>
        <taxon>Bacteria</taxon>
        <taxon>Pseudomonadati</taxon>
        <taxon>Bacteroidota</taxon>
        <taxon>Flavobacteriia</taxon>
        <taxon>Flavobacteriales</taxon>
        <taxon>Flavobacteriaceae</taxon>
        <taxon>Bizionia</taxon>
    </lineage>
</organism>
<accession>A0A917GCB8</accession>
<proteinExistence type="predicted"/>
<gene>
    <name evidence="1" type="ORF">GCM10010976_06610</name>
</gene>